<evidence type="ECO:0000313" key="12">
    <source>
        <dbReference type="EMBL" id="KAK7202563.1"/>
    </source>
</evidence>
<keyword evidence="9" id="KW-0443">Lipid metabolism</keyword>
<comment type="cofactor">
    <cofactor evidence="1">
        <name>pyridoxal 5'-phosphate</name>
        <dbReference type="ChEBI" id="CHEBI:597326"/>
    </cofactor>
</comment>
<evidence type="ECO:0000256" key="7">
    <source>
        <dbReference type="ARBA" id="ARBA00022898"/>
    </source>
</evidence>
<sequence length="504" mass="55472">MSLHDTLIYINSTVESISSQFTRLPGSSIILRYVRSSYQNDPARSVLEFCLFLFAVRYFLASKYSVTKKDFVRLTDGEIDELVDEWTPEPLVPAMDEASQTDVDKIPVIVGATGPKVKLATGKSAMNLASANMLNLVSNEQIKQDAINTVHEYGVGVCGPPGFYGYQRVHINAEKDIAAFLGMPAAIIYAQAFNTISSVIPAFAKRGDIIVADAACNIAVCKGITISRATVRWYEHNNMEDLERVLERVSKEVKGRPLTRRFVVSEGLFENIGDICNLPKILELKDKYKYRLILEESFSVGVIGKTGRGVAEYYGVDATEIDIISGSMANTMVAGGGFCVSSEYAVKHQRINALGYVFSAALPGYLAKTASNAVAIMTTSPELFSQLNANARAFREIISKSQYVYSPSDPDSPLIHLRLKSEILETRKIDDEDHVLQDIVDECLYNGVLITRNKYVQSAENFPILPSLKVQVTTGLNKKETEKAALVVKAAISKVVAKIPKAKH</sequence>
<dbReference type="Proteomes" id="UP001498771">
    <property type="component" value="Unassembled WGS sequence"/>
</dbReference>
<dbReference type="Gene3D" id="3.90.1150.10">
    <property type="entry name" value="Aspartate Aminotransferase, domain 1"/>
    <property type="match status" value="1"/>
</dbReference>
<reference evidence="12 13" key="1">
    <citation type="submission" date="2024-03" db="EMBL/GenBank/DDBJ databases">
        <title>Genome-scale model development and genomic sequencing of the oleaginous clade Lipomyces.</title>
        <authorList>
            <consortium name="Lawrence Berkeley National Laboratory"/>
            <person name="Czajka J.J."/>
            <person name="Han Y."/>
            <person name="Kim J."/>
            <person name="Mondo S.J."/>
            <person name="Hofstad B.A."/>
            <person name="Robles A."/>
            <person name="Haridas S."/>
            <person name="Riley R."/>
            <person name="LaButti K."/>
            <person name="Pangilinan J."/>
            <person name="Andreopoulos W."/>
            <person name="Lipzen A."/>
            <person name="Yan J."/>
            <person name="Wang M."/>
            <person name="Ng V."/>
            <person name="Grigoriev I.V."/>
            <person name="Spatafora J.W."/>
            <person name="Magnuson J.K."/>
            <person name="Baker S.E."/>
            <person name="Pomraning K.R."/>
        </authorList>
    </citation>
    <scope>NUCLEOTIDE SEQUENCE [LARGE SCALE GENOMIC DNA]</scope>
    <source>
        <strain evidence="12 13">Phaff 52-87</strain>
    </source>
</reference>
<dbReference type="GeneID" id="90040087"/>
<organism evidence="12 13">
    <name type="scientific">Myxozyma melibiosi</name>
    <dbReference type="NCBI Taxonomy" id="54550"/>
    <lineage>
        <taxon>Eukaryota</taxon>
        <taxon>Fungi</taxon>
        <taxon>Dikarya</taxon>
        <taxon>Ascomycota</taxon>
        <taxon>Saccharomycotina</taxon>
        <taxon>Lipomycetes</taxon>
        <taxon>Lipomycetales</taxon>
        <taxon>Lipomycetaceae</taxon>
        <taxon>Myxozyma</taxon>
    </lineage>
</organism>
<dbReference type="EC" id="2.3.1.50" evidence="5"/>
<keyword evidence="7" id="KW-0663">Pyridoxal phosphate</keyword>
<proteinExistence type="inferred from homology"/>
<evidence type="ECO:0000256" key="6">
    <source>
        <dbReference type="ARBA" id="ARBA00022679"/>
    </source>
</evidence>
<comment type="pathway">
    <text evidence="3">Sphingolipid metabolism.</text>
</comment>
<evidence type="ECO:0000256" key="8">
    <source>
        <dbReference type="ARBA" id="ARBA00022919"/>
    </source>
</evidence>
<keyword evidence="13" id="KW-1185">Reference proteome</keyword>
<dbReference type="RefSeq" id="XP_064765596.1">
    <property type="nucleotide sequence ID" value="XM_064914575.1"/>
</dbReference>
<dbReference type="Pfam" id="PF00155">
    <property type="entry name" value="Aminotran_1_2"/>
    <property type="match status" value="1"/>
</dbReference>
<keyword evidence="8" id="KW-0746">Sphingolipid metabolism</keyword>
<feature type="domain" description="Aminotransferase class I/classII large" evidence="11">
    <location>
        <begin position="126"/>
        <end position="485"/>
    </location>
</feature>
<comment type="caution">
    <text evidence="12">The sequence shown here is derived from an EMBL/GenBank/DDBJ whole genome shotgun (WGS) entry which is preliminary data.</text>
</comment>
<evidence type="ECO:0000256" key="9">
    <source>
        <dbReference type="ARBA" id="ARBA00023098"/>
    </source>
</evidence>
<gene>
    <name evidence="12" type="ORF">BZA70DRAFT_297771</name>
</gene>
<evidence type="ECO:0000256" key="2">
    <source>
        <dbReference type="ARBA" id="ARBA00004760"/>
    </source>
</evidence>
<dbReference type="PANTHER" id="PTHR13693:SF2">
    <property type="entry name" value="SERINE PALMITOYLTRANSFERASE 1"/>
    <property type="match status" value="1"/>
</dbReference>
<dbReference type="InterPro" id="IPR050087">
    <property type="entry name" value="AON_synthase_class-II"/>
</dbReference>
<evidence type="ECO:0000256" key="3">
    <source>
        <dbReference type="ARBA" id="ARBA00004991"/>
    </source>
</evidence>
<comment type="similarity">
    <text evidence="4">Belongs to the class-II pyridoxal-phosphate-dependent aminotransferase family.</text>
</comment>
<dbReference type="SUPFAM" id="SSF53383">
    <property type="entry name" value="PLP-dependent transferases"/>
    <property type="match status" value="1"/>
</dbReference>
<name>A0ABR1F0H7_9ASCO</name>
<keyword evidence="6 12" id="KW-0808">Transferase</keyword>
<dbReference type="Gene3D" id="3.40.640.10">
    <property type="entry name" value="Type I PLP-dependent aspartate aminotransferase-like (Major domain)"/>
    <property type="match status" value="1"/>
</dbReference>
<dbReference type="InterPro" id="IPR015421">
    <property type="entry name" value="PyrdxlP-dep_Trfase_major"/>
</dbReference>
<dbReference type="InterPro" id="IPR004839">
    <property type="entry name" value="Aminotransferase_I/II_large"/>
</dbReference>
<evidence type="ECO:0000256" key="10">
    <source>
        <dbReference type="ARBA" id="ARBA00023315"/>
    </source>
</evidence>
<dbReference type="PANTHER" id="PTHR13693">
    <property type="entry name" value="CLASS II AMINOTRANSFERASE/8-AMINO-7-OXONONANOATE SYNTHASE"/>
    <property type="match status" value="1"/>
</dbReference>
<dbReference type="InterPro" id="IPR015422">
    <property type="entry name" value="PyrdxlP-dep_Trfase_small"/>
</dbReference>
<evidence type="ECO:0000313" key="13">
    <source>
        <dbReference type="Proteomes" id="UP001498771"/>
    </source>
</evidence>
<dbReference type="InterPro" id="IPR015424">
    <property type="entry name" value="PyrdxlP-dep_Trfase"/>
</dbReference>
<dbReference type="GO" id="GO:0016740">
    <property type="term" value="F:transferase activity"/>
    <property type="evidence" value="ECO:0007669"/>
    <property type="project" value="UniProtKB-KW"/>
</dbReference>
<keyword evidence="10" id="KW-0012">Acyltransferase</keyword>
<protein>
    <recommendedName>
        <fullName evidence="5">serine C-palmitoyltransferase</fullName>
        <ecNumber evidence="5">2.3.1.50</ecNumber>
    </recommendedName>
</protein>
<evidence type="ECO:0000259" key="11">
    <source>
        <dbReference type="Pfam" id="PF00155"/>
    </source>
</evidence>
<dbReference type="EMBL" id="JBBJBU010000016">
    <property type="protein sequence ID" value="KAK7202563.1"/>
    <property type="molecule type" value="Genomic_DNA"/>
</dbReference>
<accession>A0ABR1F0H7</accession>
<evidence type="ECO:0000256" key="4">
    <source>
        <dbReference type="ARBA" id="ARBA00008392"/>
    </source>
</evidence>
<evidence type="ECO:0000256" key="5">
    <source>
        <dbReference type="ARBA" id="ARBA00013220"/>
    </source>
</evidence>
<comment type="pathway">
    <text evidence="2">Lipid metabolism; sphingolipid metabolism.</text>
</comment>
<evidence type="ECO:0000256" key="1">
    <source>
        <dbReference type="ARBA" id="ARBA00001933"/>
    </source>
</evidence>